<evidence type="ECO:0000313" key="3">
    <source>
        <dbReference type="EMBL" id="PIO32305.1"/>
    </source>
</evidence>
<evidence type="ECO:0000313" key="4">
    <source>
        <dbReference type="Proteomes" id="UP000228934"/>
    </source>
</evidence>
<dbReference type="Pfam" id="PF01302">
    <property type="entry name" value="CAP_GLY"/>
    <property type="match status" value="1"/>
</dbReference>
<feature type="compositionally biased region" description="Polar residues" evidence="1">
    <location>
        <begin position="449"/>
        <end position="464"/>
    </location>
</feature>
<feature type="region of interest" description="Disordered" evidence="1">
    <location>
        <begin position="1"/>
        <end position="67"/>
    </location>
</feature>
<feature type="region of interest" description="Disordered" evidence="1">
    <location>
        <begin position="440"/>
        <end position="464"/>
    </location>
</feature>
<dbReference type="GO" id="GO:0008017">
    <property type="term" value="F:microtubule binding"/>
    <property type="evidence" value="ECO:0007669"/>
    <property type="project" value="InterPro"/>
</dbReference>
<sequence>MLMCMILQSPPRSNKSPTELESSKESTRSGRQKVHITLRPQQLSHTWSEESLSMTHSEATSDQSDIEGRIRALKEELRKRKSISYDEYIQKTQAELSQEQATTPPSVKSVTKADQDFSVQPDYPQRADSTLSYKAESEDIKDISNRSEAESIKEEKPLAGKEVITERIPDEPRLVLEPFTVEDVSVASSPSLPVRDALSSSAHDSPVSSIHSEIPEDVLDVQSHRSLSPLPALSLHLGTEIQDEYVSPQKDHSYSDDFESSVPLKLSVSETPREEFDISLTTPGRELHSEVLVEQEADKDELKSASPHLLDTEVKPPSLEHLSTIDVTDPLSGFQLGDRVLVSGVQPGTLRFKGETLFAEGIWAGVELDKSEGSNDGSLGGSRYFVCSPLHGLFAPPHKITRLVEEELASPSAEKCILTEDIEFLNRGDLDGHLPLAEDFEQKTPEKTPLQSAESSVSELRSPSIQEELQVDIPADTAVLDEEHKDPQESLLELTVKPHEDRFNKRTPEVGTISESLLQACLKDTVAYLQNIRKQRAQKIQQSNHEFHTVHASEEIPIQDLHQKLGPFHNTFTEQKVTEFDPSRSILSVLGEDADWFEEDFGLSSRRNQLLERAPSAGTVTEPSMLAPRSEAPPKPAQPISPPELIMAVPHSMLEVEQLVQSAVDELWAWKQLNLDIAEIRNNFTHHENEEQSPAYSAYKEMLFDLTLHIFEEICSPDPRGSQPLWKKPIRMTLSYSRRVKDPSNMQEVKSFLTSEVLNLLSLKKEQNHKMDWQRMMKFGRKKRDRVDHILVQELHEEEAQWVNYDEDELFVKMQLADGIFEALIRDTIQVLQHIQSRKNDSPTV</sequence>
<dbReference type="AlphaFoldDB" id="A0A2G9RX21"/>
<feature type="domain" description="CAP-Gly" evidence="2">
    <location>
        <begin position="354"/>
        <end position="396"/>
    </location>
</feature>
<feature type="compositionally biased region" description="Basic and acidic residues" evidence="1">
    <location>
        <begin position="135"/>
        <end position="159"/>
    </location>
</feature>
<dbReference type="InterPro" id="IPR028750">
    <property type="entry name" value="CEP350/CC187"/>
</dbReference>
<feature type="compositionally biased region" description="Pro residues" evidence="1">
    <location>
        <begin position="631"/>
        <end position="640"/>
    </location>
</feature>
<dbReference type="Gene3D" id="2.30.30.190">
    <property type="entry name" value="CAP Gly-rich-like domain"/>
    <property type="match status" value="1"/>
</dbReference>
<dbReference type="EMBL" id="KV932490">
    <property type="protein sequence ID" value="PIO32305.1"/>
    <property type="molecule type" value="Genomic_DNA"/>
</dbReference>
<reference evidence="4" key="1">
    <citation type="journal article" date="2017" name="Nat. Commun.">
        <title>The North American bullfrog draft genome provides insight into hormonal regulation of long noncoding RNA.</title>
        <authorList>
            <person name="Hammond S.A."/>
            <person name="Warren R.L."/>
            <person name="Vandervalk B.P."/>
            <person name="Kucuk E."/>
            <person name="Khan H."/>
            <person name="Gibb E.A."/>
            <person name="Pandoh P."/>
            <person name="Kirk H."/>
            <person name="Zhao Y."/>
            <person name="Jones M."/>
            <person name="Mungall A.J."/>
            <person name="Coope R."/>
            <person name="Pleasance S."/>
            <person name="Moore R.A."/>
            <person name="Holt R.A."/>
            <person name="Round J.M."/>
            <person name="Ohora S."/>
            <person name="Walle B.V."/>
            <person name="Veldhoen N."/>
            <person name="Helbing C.C."/>
            <person name="Birol I."/>
        </authorList>
    </citation>
    <scope>NUCLEOTIDE SEQUENCE [LARGE SCALE GENOMIC DNA]</scope>
</reference>
<dbReference type="Proteomes" id="UP000228934">
    <property type="component" value="Unassembled WGS sequence"/>
</dbReference>
<protein>
    <recommendedName>
        <fullName evidence="2">CAP-Gly domain-containing protein</fullName>
    </recommendedName>
</protein>
<dbReference type="OrthoDB" id="306254at2759"/>
<accession>A0A2G9RX21</accession>
<dbReference type="PANTHER" id="PTHR13958">
    <property type="entry name" value="CENTROSOME-ASSOCIATED PROTEIN 350"/>
    <property type="match status" value="1"/>
</dbReference>
<feature type="compositionally biased region" description="Polar residues" evidence="1">
    <location>
        <begin position="39"/>
        <end position="63"/>
    </location>
</feature>
<feature type="region of interest" description="Disordered" evidence="1">
    <location>
        <begin position="186"/>
        <end position="214"/>
    </location>
</feature>
<dbReference type="GO" id="GO:0034453">
    <property type="term" value="P:microtubule anchoring"/>
    <property type="evidence" value="ECO:0007669"/>
    <property type="project" value="InterPro"/>
</dbReference>
<dbReference type="GO" id="GO:0005813">
    <property type="term" value="C:centrosome"/>
    <property type="evidence" value="ECO:0007669"/>
    <property type="project" value="InterPro"/>
</dbReference>
<evidence type="ECO:0000259" key="2">
    <source>
        <dbReference type="PROSITE" id="PS50245"/>
    </source>
</evidence>
<name>A0A2G9RX21_AQUCT</name>
<feature type="compositionally biased region" description="Polar residues" evidence="1">
    <location>
        <begin position="95"/>
        <end position="109"/>
    </location>
</feature>
<dbReference type="InterPro" id="IPR036859">
    <property type="entry name" value="CAP-Gly_dom_sf"/>
</dbReference>
<feature type="region of interest" description="Disordered" evidence="1">
    <location>
        <begin position="612"/>
        <end position="640"/>
    </location>
</feature>
<dbReference type="SMART" id="SM01052">
    <property type="entry name" value="CAP_GLY"/>
    <property type="match status" value="1"/>
</dbReference>
<dbReference type="InterPro" id="IPR000938">
    <property type="entry name" value="CAP-Gly_domain"/>
</dbReference>
<organism evidence="3 4">
    <name type="scientific">Aquarana catesbeiana</name>
    <name type="common">American bullfrog</name>
    <name type="synonym">Rana catesbeiana</name>
    <dbReference type="NCBI Taxonomy" id="8400"/>
    <lineage>
        <taxon>Eukaryota</taxon>
        <taxon>Metazoa</taxon>
        <taxon>Chordata</taxon>
        <taxon>Craniata</taxon>
        <taxon>Vertebrata</taxon>
        <taxon>Euteleostomi</taxon>
        <taxon>Amphibia</taxon>
        <taxon>Batrachia</taxon>
        <taxon>Anura</taxon>
        <taxon>Neobatrachia</taxon>
        <taxon>Ranoidea</taxon>
        <taxon>Ranidae</taxon>
        <taxon>Aquarana</taxon>
    </lineage>
</organism>
<dbReference type="SUPFAM" id="SSF74924">
    <property type="entry name" value="Cap-Gly domain"/>
    <property type="match status" value="1"/>
</dbReference>
<feature type="compositionally biased region" description="Polar residues" evidence="1">
    <location>
        <begin position="198"/>
        <end position="211"/>
    </location>
</feature>
<proteinExistence type="predicted"/>
<keyword evidence="4" id="KW-1185">Reference proteome</keyword>
<dbReference type="PROSITE" id="PS50245">
    <property type="entry name" value="CAP_GLY_2"/>
    <property type="match status" value="1"/>
</dbReference>
<evidence type="ECO:0000256" key="1">
    <source>
        <dbReference type="SAM" id="MobiDB-lite"/>
    </source>
</evidence>
<feature type="compositionally biased region" description="Polar residues" evidence="1">
    <location>
        <begin position="10"/>
        <end position="20"/>
    </location>
</feature>
<gene>
    <name evidence="3" type="ORF">AB205_0052510</name>
</gene>
<feature type="region of interest" description="Disordered" evidence="1">
    <location>
        <begin position="95"/>
        <end position="159"/>
    </location>
</feature>
<dbReference type="PANTHER" id="PTHR13958:SF3">
    <property type="entry name" value="CAP-GLY DOMAIN-CONTAINING PROTEIN-RELATED"/>
    <property type="match status" value="1"/>
</dbReference>